<keyword evidence="2" id="KW-1185">Reference proteome</keyword>
<name>A0A1D1V5G7_RAMVA</name>
<proteinExistence type="predicted"/>
<evidence type="ECO:0000313" key="2">
    <source>
        <dbReference type="Proteomes" id="UP000186922"/>
    </source>
</evidence>
<accession>A0A1D1V5G7</accession>
<evidence type="ECO:0000313" key="1">
    <source>
        <dbReference type="EMBL" id="GAU96931.1"/>
    </source>
</evidence>
<organism evidence="1 2">
    <name type="scientific">Ramazzottius varieornatus</name>
    <name type="common">Water bear</name>
    <name type="synonym">Tardigrade</name>
    <dbReference type="NCBI Taxonomy" id="947166"/>
    <lineage>
        <taxon>Eukaryota</taxon>
        <taxon>Metazoa</taxon>
        <taxon>Ecdysozoa</taxon>
        <taxon>Tardigrada</taxon>
        <taxon>Eutardigrada</taxon>
        <taxon>Parachela</taxon>
        <taxon>Hypsibioidea</taxon>
        <taxon>Ramazzottiidae</taxon>
        <taxon>Ramazzottius</taxon>
    </lineage>
</organism>
<protein>
    <submittedName>
        <fullName evidence="1">Uncharacterized protein</fullName>
    </submittedName>
</protein>
<dbReference type="AlphaFoldDB" id="A0A1D1V5G7"/>
<comment type="caution">
    <text evidence="1">The sequence shown here is derived from an EMBL/GenBank/DDBJ whole genome shotgun (WGS) entry which is preliminary data.</text>
</comment>
<sequence>MVLSWFCFRRVRRNSRIIVLRAIYRVILLVQYTAVRLRGQKDYLTQHMQVDTGQSGNSIYPLQRNFPSAYIPCAIHTLFNRIPLFSYKEPFYVRPRLSGIAISKRFTFCWNKTRHC</sequence>
<dbReference type="EMBL" id="BDGG01000003">
    <property type="protein sequence ID" value="GAU96931.1"/>
    <property type="molecule type" value="Genomic_DNA"/>
</dbReference>
<dbReference type="Proteomes" id="UP000186922">
    <property type="component" value="Unassembled WGS sequence"/>
</dbReference>
<gene>
    <name evidence="1" type="primary">RvY_08298-1</name>
    <name evidence="1" type="synonym">RvY_08298.1</name>
    <name evidence="1" type="ORF">RvY_08298</name>
</gene>
<reference evidence="1 2" key="1">
    <citation type="journal article" date="2016" name="Nat. Commun.">
        <title>Extremotolerant tardigrade genome and improved radiotolerance of human cultured cells by tardigrade-unique protein.</title>
        <authorList>
            <person name="Hashimoto T."/>
            <person name="Horikawa D.D."/>
            <person name="Saito Y."/>
            <person name="Kuwahara H."/>
            <person name="Kozuka-Hata H."/>
            <person name="Shin-I T."/>
            <person name="Minakuchi Y."/>
            <person name="Ohishi K."/>
            <person name="Motoyama A."/>
            <person name="Aizu T."/>
            <person name="Enomoto A."/>
            <person name="Kondo K."/>
            <person name="Tanaka S."/>
            <person name="Hara Y."/>
            <person name="Koshikawa S."/>
            <person name="Sagara H."/>
            <person name="Miura T."/>
            <person name="Yokobori S."/>
            <person name="Miyagawa K."/>
            <person name="Suzuki Y."/>
            <person name="Kubo T."/>
            <person name="Oyama M."/>
            <person name="Kohara Y."/>
            <person name="Fujiyama A."/>
            <person name="Arakawa K."/>
            <person name="Katayama T."/>
            <person name="Toyoda A."/>
            <person name="Kunieda T."/>
        </authorList>
    </citation>
    <scope>NUCLEOTIDE SEQUENCE [LARGE SCALE GENOMIC DNA]</scope>
    <source>
        <strain evidence="1 2">YOKOZUNA-1</strain>
    </source>
</reference>